<feature type="transmembrane region" description="Helical" evidence="8">
    <location>
        <begin position="316"/>
        <end position="340"/>
    </location>
</feature>
<dbReference type="GO" id="GO:0016020">
    <property type="term" value="C:membrane"/>
    <property type="evidence" value="ECO:0007669"/>
    <property type="project" value="UniProtKB-SubCell"/>
</dbReference>
<comment type="similarity">
    <text evidence="2">Belongs to the major facilitator superfamily.</text>
</comment>
<evidence type="ECO:0000256" key="3">
    <source>
        <dbReference type="ARBA" id="ARBA00022448"/>
    </source>
</evidence>
<feature type="compositionally biased region" description="Basic and acidic residues" evidence="7">
    <location>
        <begin position="8"/>
        <end position="24"/>
    </location>
</feature>
<comment type="subcellular location">
    <subcellularLocation>
        <location evidence="1">Membrane</location>
        <topology evidence="1">Multi-pass membrane protein</topology>
    </subcellularLocation>
</comment>
<reference evidence="10" key="1">
    <citation type="submission" date="2022-12" db="EMBL/GenBank/DDBJ databases">
        <authorList>
            <person name="Petersen C."/>
        </authorList>
    </citation>
    <scope>NUCLEOTIDE SEQUENCE</scope>
    <source>
        <strain evidence="10">IBT 21472</strain>
    </source>
</reference>
<keyword evidence="5 8" id="KW-1133">Transmembrane helix</keyword>
<dbReference type="SUPFAM" id="SSF103473">
    <property type="entry name" value="MFS general substrate transporter"/>
    <property type="match status" value="1"/>
</dbReference>
<dbReference type="PANTHER" id="PTHR43791:SF92">
    <property type="entry name" value="AGL026WP"/>
    <property type="match status" value="1"/>
</dbReference>
<feature type="transmembrane region" description="Helical" evidence="8">
    <location>
        <begin position="288"/>
        <end position="310"/>
    </location>
</feature>
<evidence type="ECO:0000313" key="10">
    <source>
        <dbReference type="EMBL" id="KAJ5330696.1"/>
    </source>
</evidence>
<evidence type="ECO:0000256" key="8">
    <source>
        <dbReference type="SAM" id="Phobius"/>
    </source>
</evidence>
<sequence length="510" mass="56783">MSADDQFGDAKADHHGETEEDETFTKFGKDISEVEVATLMLENRKELEKKFLRKLDMRLLPLMMLIYVLNYLDRNNIATARLGTLEEDLGLVGDQYNTIISLFFIGYVLTQVPTNMILNKMRPSIFLPGVMCCWAIVSTCTGAVQGYQGLLALRFVLGFVEAPFFPGALFLFSSWYTKKELAARISILYVAAQISGAFGGLLGSAIMSGMNGKGASRPGDVIIEGAATIPIALFAIFVLPDYPATTKWLTDEERILAIARLAEDANETDHDETHSKWEGLRLAFTDPVLYIIWLMQLGLNTSAAFTNFFPTIVETLGYSTTITLLLSAPPYIFAAILSVTNSFHSDRVSERWLHVVWPQVFSSIGFIISAVTLNTAARYISTFMMMSIYGSFGCILSWVSTSLPRPRSKRAVAYAVVNAGSNFASIYASYFYPSSQGPQYWQANVANVAFCGMCIFMATLLHFTLQRRNRKLEQATVADIGAERDPSLEGSECYQLAMDWNCHPTYRYTI</sequence>
<feature type="transmembrane region" description="Helical" evidence="8">
    <location>
        <begin position="221"/>
        <end position="239"/>
    </location>
</feature>
<feature type="transmembrane region" description="Helical" evidence="8">
    <location>
        <begin position="352"/>
        <end position="373"/>
    </location>
</feature>
<dbReference type="Gene3D" id="1.20.1250.20">
    <property type="entry name" value="MFS general substrate transporter like domains"/>
    <property type="match status" value="2"/>
</dbReference>
<dbReference type="AlphaFoldDB" id="A0A9W9UBT8"/>
<feature type="domain" description="Major facilitator superfamily (MFS) profile" evidence="9">
    <location>
        <begin position="59"/>
        <end position="470"/>
    </location>
</feature>
<keyword evidence="4 8" id="KW-0812">Transmembrane</keyword>
<name>A0A9W9UBT8_9EURO</name>
<feature type="transmembrane region" description="Helical" evidence="8">
    <location>
        <begin position="151"/>
        <end position="175"/>
    </location>
</feature>
<feature type="transmembrane region" description="Helical" evidence="8">
    <location>
        <begin position="444"/>
        <end position="465"/>
    </location>
</feature>
<dbReference type="PANTHER" id="PTHR43791">
    <property type="entry name" value="PERMEASE-RELATED"/>
    <property type="match status" value="1"/>
</dbReference>
<feature type="transmembrane region" description="Helical" evidence="8">
    <location>
        <begin position="125"/>
        <end position="145"/>
    </location>
</feature>
<feature type="transmembrane region" description="Helical" evidence="8">
    <location>
        <begin position="187"/>
        <end position="209"/>
    </location>
</feature>
<keyword evidence="6 8" id="KW-0472">Membrane</keyword>
<feature type="transmembrane region" description="Helical" evidence="8">
    <location>
        <begin position="379"/>
        <end position="399"/>
    </location>
</feature>
<dbReference type="FunFam" id="1.20.1250.20:FF:000013">
    <property type="entry name" value="MFS general substrate transporter"/>
    <property type="match status" value="1"/>
</dbReference>
<dbReference type="GO" id="GO:0022857">
    <property type="term" value="F:transmembrane transporter activity"/>
    <property type="evidence" value="ECO:0007669"/>
    <property type="project" value="InterPro"/>
</dbReference>
<dbReference type="InterPro" id="IPR036259">
    <property type="entry name" value="MFS_trans_sf"/>
</dbReference>
<dbReference type="InterPro" id="IPR011701">
    <property type="entry name" value="MFS"/>
</dbReference>
<dbReference type="InterPro" id="IPR020846">
    <property type="entry name" value="MFS_dom"/>
</dbReference>
<evidence type="ECO:0000256" key="4">
    <source>
        <dbReference type="ARBA" id="ARBA00022692"/>
    </source>
</evidence>
<evidence type="ECO:0000256" key="1">
    <source>
        <dbReference type="ARBA" id="ARBA00004141"/>
    </source>
</evidence>
<feature type="transmembrane region" description="Helical" evidence="8">
    <location>
        <begin position="411"/>
        <end position="432"/>
    </location>
</feature>
<dbReference type="EMBL" id="JAPZBO010000001">
    <property type="protein sequence ID" value="KAJ5330696.1"/>
    <property type="molecule type" value="Genomic_DNA"/>
</dbReference>
<reference evidence="10" key="2">
    <citation type="journal article" date="2023" name="IMA Fungus">
        <title>Comparative genomic study of the Penicillium genus elucidates a diverse pangenome and 15 lateral gene transfer events.</title>
        <authorList>
            <person name="Petersen C."/>
            <person name="Sorensen T."/>
            <person name="Nielsen M.R."/>
            <person name="Sondergaard T.E."/>
            <person name="Sorensen J.L."/>
            <person name="Fitzpatrick D.A."/>
            <person name="Frisvad J.C."/>
            <person name="Nielsen K.L."/>
        </authorList>
    </citation>
    <scope>NUCLEOTIDE SEQUENCE</scope>
    <source>
        <strain evidence="10">IBT 21472</strain>
    </source>
</reference>
<protein>
    <recommendedName>
        <fullName evidence="9">Major facilitator superfamily (MFS) profile domain-containing protein</fullName>
    </recommendedName>
</protein>
<evidence type="ECO:0000259" key="9">
    <source>
        <dbReference type="PROSITE" id="PS50850"/>
    </source>
</evidence>
<keyword evidence="3" id="KW-0813">Transport</keyword>
<comment type="caution">
    <text evidence="10">The sequence shown here is derived from an EMBL/GenBank/DDBJ whole genome shotgun (WGS) entry which is preliminary data.</text>
</comment>
<proteinExistence type="inferred from homology"/>
<evidence type="ECO:0000256" key="2">
    <source>
        <dbReference type="ARBA" id="ARBA00008335"/>
    </source>
</evidence>
<feature type="region of interest" description="Disordered" evidence="7">
    <location>
        <begin position="1"/>
        <end position="24"/>
    </location>
</feature>
<organism evidence="10 11">
    <name type="scientific">Penicillium atrosanguineum</name>
    <dbReference type="NCBI Taxonomy" id="1132637"/>
    <lineage>
        <taxon>Eukaryota</taxon>
        <taxon>Fungi</taxon>
        <taxon>Dikarya</taxon>
        <taxon>Ascomycota</taxon>
        <taxon>Pezizomycotina</taxon>
        <taxon>Eurotiomycetes</taxon>
        <taxon>Eurotiomycetidae</taxon>
        <taxon>Eurotiales</taxon>
        <taxon>Aspergillaceae</taxon>
        <taxon>Penicillium</taxon>
    </lineage>
</organism>
<dbReference type="Pfam" id="PF07690">
    <property type="entry name" value="MFS_1"/>
    <property type="match status" value="1"/>
</dbReference>
<keyword evidence="11" id="KW-1185">Reference proteome</keyword>
<accession>A0A9W9UBT8</accession>
<gene>
    <name evidence="10" type="ORF">N7476_000479</name>
</gene>
<evidence type="ECO:0000313" key="11">
    <source>
        <dbReference type="Proteomes" id="UP001147746"/>
    </source>
</evidence>
<feature type="transmembrane region" description="Helical" evidence="8">
    <location>
        <begin position="99"/>
        <end position="118"/>
    </location>
</feature>
<dbReference type="PROSITE" id="PS50850">
    <property type="entry name" value="MFS"/>
    <property type="match status" value="1"/>
</dbReference>
<dbReference type="Proteomes" id="UP001147746">
    <property type="component" value="Unassembled WGS sequence"/>
</dbReference>
<evidence type="ECO:0000256" key="5">
    <source>
        <dbReference type="ARBA" id="ARBA00022989"/>
    </source>
</evidence>
<dbReference type="FunFam" id="1.20.1250.20:FF:000057">
    <property type="entry name" value="MFS general substrate transporter"/>
    <property type="match status" value="1"/>
</dbReference>
<evidence type="ECO:0000256" key="6">
    <source>
        <dbReference type="ARBA" id="ARBA00023136"/>
    </source>
</evidence>
<evidence type="ECO:0000256" key="7">
    <source>
        <dbReference type="SAM" id="MobiDB-lite"/>
    </source>
</evidence>